<dbReference type="GO" id="GO:0098632">
    <property type="term" value="F:cell-cell adhesion mediator activity"/>
    <property type="evidence" value="ECO:0007669"/>
    <property type="project" value="TreeGrafter"/>
</dbReference>
<dbReference type="InterPro" id="IPR036179">
    <property type="entry name" value="Ig-like_dom_sf"/>
</dbReference>
<name>A0A183CXF6_9BILA</name>
<dbReference type="GO" id="GO:0007156">
    <property type="term" value="P:homophilic cell adhesion via plasma membrane adhesion molecules"/>
    <property type="evidence" value="ECO:0007669"/>
    <property type="project" value="TreeGrafter"/>
</dbReference>
<keyword evidence="5" id="KW-1185">Reference proteome</keyword>
<dbReference type="InterPro" id="IPR007110">
    <property type="entry name" value="Ig-like_dom"/>
</dbReference>
<dbReference type="Gene3D" id="2.60.40.10">
    <property type="entry name" value="Immunoglobulins"/>
    <property type="match status" value="1"/>
</dbReference>
<dbReference type="OrthoDB" id="428111at2759"/>
<dbReference type="Pfam" id="PF13927">
    <property type="entry name" value="Ig_3"/>
    <property type="match status" value="1"/>
</dbReference>
<feature type="domain" description="Ig-like" evidence="3">
    <location>
        <begin position="137"/>
        <end position="234"/>
    </location>
</feature>
<evidence type="ECO:0000259" key="3">
    <source>
        <dbReference type="PROSITE" id="PS50835"/>
    </source>
</evidence>
<accession>A0A183CXF6</accession>
<gene>
    <name evidence="4" type="ORF">GPUH_LOCUS1147</name>
</gene>
<dbReference type="GO" id="GO:0007411">
    <property type="term" value="P:axon guidance"/>
    <property type="evidence" value="ECO:0007669"/>
    <property type="project" value="TreeGrafter"/>
</dbReference>
<dbReference type="Proteomes" id="UP000271098">
    <property type="component" value="Unassembled WGS sequence"/>
</dbReference>
<dbReference type="GO" id="GO:0030424">
    <property type="term" value="C:axon"/>
    <property type="evidence" value="ECO:0007669"/>
    <property type="project" value="TreeGrafter"/>
</dbReference>
<evidence type="ECO:0000313" key="4">
    <source>
        <dbReference type="EMBL" id="VDK29466.1"/>
    </source>
</evidence>
<dbReference type="CDD" id="cd00096">
    <property type="entry name" value="Ig"/>
    <property type="match status" value="1"/>
</dbReference>
<keyword evidence="1" id="KW-0677">Repeat</keyword>
<dbReference type="SUPFAM" id="SSF48726">
    <property type="entry name" value="Immunoglobulin"/>
    <property type="match status" value="1"/>
</dbReference>
<dbReference type="AlphaFoldDB" id="A0A183CXF6"/>
<dbReference type="PANTHER" id="PTHR10075">
    <property type="entry name" value="BASIGIN RELATED"/>
    <property type="match status" value="1"/>
</dbReference>
<dbReference type="PROSITE" id="PS50835">
    <property type="entry name" value="IG_LIKE"/>
    <property type="match status" value="1"/>
</dbReference>
<reference evidence="4 5" key="2">
    <citation type="submission" date="2018-11" db="EMBL/GenBank/DDBJ databases">
        <authorList>
            <consortium name="Pathogen Informatics"/>
        </authorList>
    </citation>
    <scope>NUCLEOTIDE SEQUENCE [LARGE SCALE GENOMIC DNA]</scope>
</reference>
<dbReference type="InterPro" id="IPR013783">
    <property type="entry name" value="Ig-like_fold"/>
</dbReference>
<reference evidence="6" key="1">
    <citation type="submission" date="2016-06" db="UniProtKB">
        <authorList>
            <consortium name="WormBaseParasite"/>
        </authorList>
    </citation>
    <scope>IDENTIFICATION</scope>
</reference>
<dbReference type="PANTHER" id="PTHR10075:SF100">
    <property type="entry name" value="FASCICLIN-2"/>
    <property type="match status" value="1"/>
</dbReference>
<evidence type="ECO:0000313" key="5">
    <source>
        <dbReference type="Proteomes" id="UP000271098"/>
    </source>
</evidence>
<evidence type="ECO:0000313" key="6">
    <source>
        <dbReference type="WBParaSite" id="GPUH_0000114701-mRNA-1"/>
    </source>
</evidence>
<organism evidence="6">
    <name type="scientific">Gongylonema pulchrum</name>
    <dbReference type="NCBI Taxonomy" id="637853"/>
    <lineage>
        <taxon>Eukaryota</taxon>
        <taxon>Metazoa</taxon>
        <taxon>Ecdysozoa</taxon>
        <taxon>Nematoda</taxon>
        <taxon>Chromadorea</taxon>
        <taxon>Rhabditida</taxon>
        <taxon>Spirurina</taxon>
        <taxon>Spiruromorpha</taxon>
        <taxon>Spiruroidea</taxon>
        <taxon>Gongylonematidae</taxon>
        <taxon>Gongylonema</taxon>
    </lineage>
</organism>
<proteinExistence type="predicted"/>
<evidence type="ECO:0000256" key="1">
    <source>
        <dbReference type="ARBA" id="ARBA00022737"/>
    </source>
</evidence>
<keyword evidence="2" id="KW-0393">Immunoglobulin domain</keyword>
<dbReference type="WBParaSite" id="GPUH_0000114701-mRNA-1">
    <property type="protein sequence ID" value="GPUH_0000114701-mRNA-1"/>
    <property type="gene ID" value="GPUH_0000114701"/>
</dbReference>
<protein>
    <submittedName>
        <fullName evidence="6">Ig-like domain-containing protein</fullName>
    </submittedName>
</protein>
<evidence type="ECO:0000256" key="2">
    <source>
        <dbReference type="ARBA" id="ARBA00023319"/>
    </source>
</evidence>
<dbReference type="GO" id="GO:0070593">
    <property type="term" value="P:dendrite self-avoidance"/>
    <property type="evidence" value="ECO:0007669"/>
    <property type="project" value="TreeGrafter"/>
</dbReference>
<dbReference type="EMBL" id="UYRT01001305">
    <property type="protein sequence ID" value="VDK29466.1"/>
    <property type="molecule type" value="Genomic_DNA"/>
</dbReference>
<dbReference type="GO" id="GO:0005886">
    <property type="term" value="C:plasma membrane"/>
    <property type="evidence" value="ECO:0007669"/>
    <property type="project" value="TreeGrafter"/>
</dbReference>
<sequence length="280" mass="31325">MGWIKISLKRCVKLQLAPGLPEKAQTNCKLVGGTLLNLIIDKQLSQETVDDLVYLLQDVYNGGYREEAWLVSSSEQPTVSMDNTASRYALLRRLPNRTYHVEHNYSVQTAYPFICTLDVFSRRKLLFQQSQLPKGSPRIVVHPDNEYHYVKRGTNVYLSLPCVATGNPLPQIRWLKSGVEEIRLSSNGSSSLLSGGSLLLPLEAGTDSLDVLQASYHCTAENSLGIVRSTVAVVRSAFIAAFPDKRHDVYSVNYPHTGARIVCQAPPHYPSKFQIIFFKK</sequence>